<evidence type="ECO:0000313" key="2">
    <source>
        <dbReference type="Proteomes" id="UP000593890"/>
    </source>
</evidence>
<dbReference type="GO" id="GO:0008962">
    <property type="term" value="F:phosphatidylglycerophosphatase activity"/>
    <property type="evidence" value="ECO:0007669"/>
    <property type="project" value="InterPro"/>
</dbReference>
<protein>
    <submittedName>
        <fullName evidence="1">Haloacid dehalogenase</fullName>
    </submittedName>
</protein>
<dbReference type="InterPro" id="IPR010021">
    <property type="entry name" value="PGPP1/Gep4"/>
</dbReference>
<evidence type="ECO:0000313" key="1">
    <source>
        <dbReference type="EMBL" id="BCI60257.1"/>
    </source>
</evidence>
<keyword evidence="2" id="KW-1185">Reference proteome</keyword>
<sequence length="190" mass="21501">MPSFLCIYFRKETKQTQGGRQGMPIRMPDLMRKRIIQITLEDLRSFGIRGLLLDVDNTLASHGKPEPLEGVEDWITFMREAGIKMAIISNNDSARVSPFAKRLGLPFVSKAMKPLPSGVKRGIHLLGLPPDTIAVVGDQVYTDVMGAHLAGTKAVLVEPVDEYETWSFRLRRRLERGVIRRYRRMHGEDA</sequence>
<dbReference type="NCBIfam" id="TIGR01662">
    <property type="entry name" value="HAD-SF-IIIA"/>
    <property type="match status" value="1"/>
</dbReference>
<organism evidence="1 2">
    <name type="scientific">Solibaculum mannosilyticum</name>
    <dbReference type="NCBI Taxonomy" id="2780922"/>
    <lineage>
        <taxon>Bacteria</taxon>
        <taxon>Bacillati</taxon>
        <taxon>Bacillota</taxon>
        <taxon>Clostridia</taxon>
        <taxon>Eubacteriales</taxon>
        <taxon>Oscillospiraceae</taxon>
        <taxon>Solibaculum</taxon>
    </lineage>
</organism>
<accession>A0A7I8D0G2</accession>
<dbReference type="InterPro" id="IPR036412">
    <property type="entry name" value="HAD-like_sf"/>
</dbReference>
<dbReference type="Gene3D" id="3.40.50.1000">
    <property type="entry name" value="HAD superfamily/HAD-like"/>
    <property type="match status" value="1"/>
</dbReference>
<proteinExistence type="predicted"/>
<dbReference type="InterPro" id="IPR006549">
    <property type="entry name" value="HAD-SF_hydro_IIIA"/>
</dbReference>
<dbReference type="CDD" id="cd16416">
    <property type="entry name" value="HAD_BsYqeG-like"/>
    <property type="match status" value="1"/>
</dbReference>
<name>A0A7I8D0G2_9FIRM</name>
<dbReference type="NCBIfam" id="TIGR01668">
    <property type="entry name" value="YqeG_hyp_ppase"/>
    <property type="match status" value="1"/>
</dbReference>
<dbReference type="EMBL" id="AP023321">
    <property type="protein sequence ID" value="BCI60257.1"/>
    <property type="molecule type" value="Genomic_DNA"/>
</dbReference>
<dbReference type="Proteomes" id="UP000593890">
    <property type="component" value="Chromosome"/>
</dbReference>
<gene>
    <name evidence="1" type="ORF">C12CBH8_08960</name>
</gene>
<reference evidence="2" key="1">
    <citation type="submission" date="2020-07" db="EMBL/GenBank/DDBJ databases">
        <title>Complete genome sequencing of Clostridia bacterium strain 12CBH8.</title>
        <authorList>
            <person name="Sakamoto M."/>
            <person name="Murakami T."/>
            <person name="Mori H."/>
        </authorList>
    </citation>
    <scope>NUCLEOTIDE SEQUENCE [LARGE SCALE GENOMIC DNA]</scope>
    <source>
        <strain evidence="2">12CBH8</strain>
    </source>
</reference>
<dbReference type="Pfam" id="PF00702">
    <property type="entry name" value="Hydrolase"/>
    <property type="match status" value="1"/>
</dbReference>
<dbReference type="SUPFAM" id="SSF56784">
    <property type="entry name" value="HAD-like"/>
    <property type="match status" value="1"/>
</dbReference>
<dbReference type="KEGG" id="sman:C12CBH8_08960"/>
<dbReference type="InterPro" id="IPR023214">
    <property type="entry name" value="HAD_sf"/>
</dbReference>
<dbReference type="AlphaFoldDB" id="A0A7I8D0G2"/>